<dbReference type="Proteomes" id="UP000542342">
    <property type="component" value="Unassembled WGS sequence"/>
</dbReference>
<comment type="caution">
    <text evidence="1">The sequence shown here is derived from an EMBL/GenBank/DDBJ whole genome shotgun (WGS) entry which is preliminary data.</text>
</comment>
<organism evidence="1 2">
    <name type="scientific">Thermogemmata fonticola</name>
    <dbReference type="NCBI Taxonomy" id="2755323"/>
    <lineage>
        <taxon>Bacteria</taxon>
        <taxon>Pseudomonadati</taxon>
        <taxon>Planctomycetota</taxon>
        <taxon>Planctomycetia</taxon>
        <taxon>Gemmatales</taxon>
        <taxon>Gemmataceae</taxon>
        <taxon>Thermogemmata</taxon>
    </lineage>
</organism>
<sequence>MILWEPPESHPLRRLFSGLTEHAFFAHLGVADPRLTDYLSLLLARFIHFDTIYRLRSAAGRPLTELVDMVLEAEQLPAGGRTQREYYRHIGDFALFWTGVYPEALDQHRRQAVKDALVSYTYQGKRSYLITSRLEEAEHHDEQAGLFRRLSEQFELCALGLRKVREEWEELRRQTPPGPPIIC</sequence>
<evidence type="ECO:0000313" key="1">
    <source>
        <dbReference type="EMBL" id="MBA2226735.1"/>
    </source>
</evidence>
<evidence type="ECO:0000313" key="2">
    <source>
        <dbReference type="Proteomes" id="UP000542342"/>
    </source>
</evidence>
<dbReference type="AlphaFoldDB" id="A0A7V8VF23"/>
<dbReference type="EMBL" id="JACEFB010000007">
    <property type="protein sequence ID" value="MBA2226735.1"/>
    <property type="molecule type" value="Genomic_DNA"/>
</dbReference>
<protein>
    <submittedName>
        <fullName evidence="1">Uncharacterized protein</fullName>
    </submittedName>
</protein>
<keyword evidence="2" id="KW-1185">Reference proteome</keyword>
<proteinExistence type="predicted"/>
<name>A0A7V8VF23_9BACT</name>
<dbReference type="RefSeq" id="WP_194538176.1">
    <property type="nucleotide sequence ID" value="NZ_JACEFB010000007.1"/>
</dbReference>
<accession>A0A7V8VF23</accession>
<reference evidence="1 2" key="1">
    <citation type="submission" date="2020-07" db="EMBL/GenBank/DDBJ databases">
        <title>Thermogemmata thermophila gen. nov., sp. nov., a novel moderate thermophilic planctomycete from a Kamchatka hot spring.</title>
        <authorList>
            <person name="Elcheninov A.G."/>
            <person name="Podosokorskaya O.A."/>
            <person name="Kovaleva O.L."/>
            <person name="Novikov A."/>
            <person name="Bonch-Osmolovskaya E.A."/>
            <person name="Toshchakov S.V."/>
            <person name="Kublanov I.V."/>
        </authorList>
    </citation>
    <scope>NUCLEOTIDE SEQUENCE [LARGE SCALE GENOMIC DNA]</scope>
    <source>
        <strain evidence="1 2">2918</strain>
    </source>
</reference>
<gene>
    <name evidence="1" type="ORF">H0921_11245</name>
</gene>